<name>A0A1Q9DSF7_SYMMI</name>
<feature type="region of interest" description="Disordered" evidence="1">
    <location>
        <begin position="350"/>
        <end position="373"/>
    </location>
</feature>
<dbReference type="GO" id="GO:0034976">
    <property type="term" value="P:response to endoplasmic reticulum stress"/>
    <property type="evidence" value="ECO:0007669"/>
    <property type="project" value="TreeGrafter"/>
</dbReference>
<dbReference type="Pfam" id="PF25870">
    <property type="entry name" value="WHD_UFL1_5th"/>
    <property type="match status" value="1"/>
</dbReference>
<dbReference type="InterPro" id="IPR018611">
    <property type="entry name" value="Ufl1"/>
</dbReference>
<dbReference type="EMBL" id="LSRX01000408">
    <property type="protein sequence ID" value="OLP98094.1"/>
    <property type="molecule type" value="Genomic_DNA"/>
</dbReference>
<protein>
    <submittedName>
        <fullName evidence="3">E3 UFM1-protein ligase 1</fullName>
    </submittedName>
</protein>
<dbReference type="GO" id="GO:0016874">
    <property type="term" value="F:ligase activity"/>
    <property type="evidence" value="ECO:0007669"/>
    <property type="project" value="UniProtKB-KW"/>
</dbReference>
<feature type="domain" description="E3 UFM1-protein ligase 1-like N-terminal" evidence="2">
    <location>
        <begin position="16"/>
        <end position="86"/>
    </location>
</feature>
<dbReference type="AlphaFoldDB" id="A0A1Q9DSF7"/>
<feature type="region of interest" description="Disordered" evidence="1">
    <location>
        <begin position="162"/>
        <end position="215"/>
    </location>
</feature>
<keyword evidence="3" id="KW-0436">Ligase</keyword>
<feature type="compositionally biased region" description="Basic residues" evidence="1">
    <location>
        <begin position="184"/>
        <end position="196"/>
    </location>
</feature>
<feature type="non-terminal residue" evidence="3">
    <location>
        <position position="518"/>
    </location>
</feature>
<dbReference type="GO" id="GO:1990592">
    <property type="term" value="P:protein K69-linked ufmylation"/>
    <property type="evidence" value="ECO:0007669"/>
    <property type="project" value="TreeGrafter"/>
</dbReference>
<dbReference type="PANTHER" id="PTHR31057:SF0">
    <property type="entry name" value="E3 UFM1-PROTEIN LIGASE 1"/>
    <property type="match status" value="1"/>
</dbReference>
<organism evidence="3 4">
    <name type="scientific">Symbiodinium microadriaticum</name>
    <name type="common">Dinoflagellate</name>
    <name type="synonym">Zooxanthella microadriatica</name>
    <dbReference type="NCBI Taxonomy" id="2951"/>
    <lineage>
        <taxon>Eukaryota</taxon>
        <taxon>Sar</taxon>
        <taxon>Alveolata</taxon>
        <taxon>Dinophyceae</taxon>
        <taxon>Suessiales</taxon>
        <taxon>Symbiodiniaceae</taxon>
        <taxon>Symbiodinium</taxon>
    </lineage>
</organism>
<dbReference type="OrthoDB" id="443268at2759"/>
<evidence type="ECO:0000259" key="2">
    <source>
        <dbReference type="Pfam" id="PF09743"/>
    </source>
</evidence>
<accession>A0A1Q9DSF7</accession>
<reference evidence="3 4" key="1">
    <citation type="submission" date="2016-02" db="EMBL/GenBank/DDBJ databases">
        <title>Genome analysis of coral dinoflagellate symbionts highlights evolutionary adaptations to a symbiotic lifestyle.</title>
        <authorList>
            <person name="Aranda M."/>
            <person name="Li Y."/>
            <person name="Liew Y.J."/>
            <person name="Baumgarten S."/>
            <person name="Simakov O."/>
            <person name="Wilson M."/>
            <person name="Piel J."/>
            <person name="Ashoor H."/>
            <person name="Bougouffa S."/>
            <person name="Bajic V.B."/>
            <person name="Ryu T."/>
            <person name="Ravasi T."/>
            <person name="Bayer T."/>
            <person name="Micklem G."/>
            <person name="Kim H."/>
            <person name="Bhak J."/>
            <person name="Lajeunesse T.C."/>
            <person name="Voolstra C.R."/>
        </authorList>
    </citation>
    <scope>NUCLEOTIDE SEQUENCE [LARGE SCALE GENOMIC DNA]</scope>
    <source>
        <strain evidence="3 4">CCMP2467</strain>
    </source>
</reference>
<evidence type="ECO:0000256" key="1">
    <source>
        <dbReference type="SAM" id="MobiDB-lite"/>
    </source>
</evidence>
<dbReference type="Proteomes" id="UP000186817">
    <property type="component" value="Unassembled WGS sequence"/>
</dbReference>
<dbReference type="GO" id="GO:0032434">
    <property type="term" value="P:regulation of proteasomal ubiquitin-dependent protein catabolic process"/>
    <property type="evidence" value="ECO:0007669"/>
    <property type="project" value="TreeGrafter"/>
</dbReference>
<dbReference type="GO" id="GO:0061666">
    <property type="term" value="F:UFM1 ligase activity"/>
    <property type="evidence" value="ECO:0007669"/>
    <property type="project" value="InterPro"/>
</dbReference>
<sequence>MRRDELSQNGTGRRAVEFEKAQTRHGFDADLLANAVQKLIKEEVVLGKFHGSTFTPKAYTDAEANKVDGFFEANGYLTATAAKSSGLGLKASGYNLVGAFVASHLVDSAMASISDALAGDGWIDAQPLLPHALTAADASELLLQLSSIAKALEAEVQKAAEAATKKKSGAKKAVEDEDDDLHAKKGGKRTKGAKKKRGDDDDAVETSRAGNAESGVPNDAIANYLADAVQHFSGKWVDQHPDLPIDIQVQVLLAAMVAEVAEKRRSRIQLDADKVVQERYERLVLGLRALEAAHLLKEVVLEPCHMLIALRLEEAGVLQSLEKLIAAEGAAKVESLSRLAAVLVHKKEAKDAKEKSGKSKKSQGHAADEQEPTVADVSELYHAAVGDPVDKKKEKAQCWSNMNKSTVRELSRDLLDSIAKRTTQAAAQEQRAALKVQLKDALVICHTGLQMALNAEGAHMESPKPGISCLVLPLELWALRLAAGCLQSEEAKEQCLQLCDLCDKEKGSSIAEYLDYSP</sequence>
<evidence type="ECO:0000313" key="4">
    <source>
        <dbReference type="Proteomes" id="UP000186817"/>
    </source>
</evidence>
<comment type="caution">
    <text evidence="3">The sequence shown here is derived from an EMBL/GenBank/DDBJ whole genome shotgun (WGS) entry which is preliminary data.</text>
</comment>
<gene>
    <name evidence="3" type="primary">UFL1</name>
    <name evidence="3" type="ORF">AK812_SmicGene19464</name>
</gene>
<dbReference type="InterPro" id="IPR056579">
    <property type="entry name" value="Ufl1_N"/>
</dbReference>
<proteinExistence type="predicted"/>
<keyword evidence="4" id="KW-1185">Reference proteome</keyword>
<evidence type="ECO:0000313" key="3">
    <source>
        <dbReference type="EMBL" id="OLP98094.1"/>
    </source>
</evidence>
<dbReference type="Pfam" id="PF09743">
    <property type="entry name" value="E3_UFM1_ligase"/>
    <property type="match status" value="1"/>
</dbReference>
<dbReference type="PANTHER" id="PTHR31057">
    <property type="entry name" value="E3 UFM1-PROTEIN LIGASE 1"/>
    <property type="match status" value="1"/>
</dbReference>
<dbReference type="GO" id="GO:0005789">
    <property type="term" value="C:endoplasmic reticulum membrane"/>
    <property type="evidence" value="ECO:0007669"/>
    <property type="project" value="TreeGrafter"/>
</dbReference>